<feature type="region of interest" description="Disordered" evidence="1">
    <location>
        <begin position="25"/>
        <end position="57"/>
    </location>
</feature>
<evidence type="ECO:0000256" key="1">
    <source>
        <dbReference type="SAM" id="MobiDB-lite"/>
    </source>
</evidence>
<accession>A0A8H4T8T9</accession>
<dbReference type="OrthoDB" id="4158087at2759"/>
<evidence type="ECO:0000313" key="2">
    <source>
        <dbReference type="EMBL" id="KAF4953423.1"/>
    </source>
</evidence>
<dbReference type="EMBL" id="JABEXW010000844">
    <property type="protein sequence ID" value="KAF4953423.1"/>
    <property type="molecule type" value="Genomic_DNA"/>
</dbReference>
<sequence>MMDSTCALSDAAPFIVVTPSAPSLESSRKTIRSHVMRGKNRKKPPPRPAPWINKNNKATSRTHFDNHILPITPKVGGDFSFTAAPVELGPQILTIIWKLRSIMPALEFGPNSDQDDASYLSPILNDPACFHFTFFISITYLDVIQGHTDDSVNALTHFVKALNILQHRLAKGHLTSSTSDSTILVIIGMTITAIALDDLDTAQKHIVGLHRMVTLRGGISAFGSNRRLQTKILRADIAMALSTGSRTLFIADDPTPCRSYFPPRPKQAHSNQNHKINSQKVPSGLVDFIQALDPRIRSTWDDLSEYCRSVNIATHCGRDIDKELYEDLMFSVHYRLLHLCYDPGTPNELMRLGLLAFASSTFLQGRGRHISYKFLHDRFKRELSLHDTVEHTIPSSLLIWLYIIYTTSLSDEQDKKWLYPIVAELLRKNGLVSWDRIENVLKSVLWASGAHDMASRHLAESILPLL</sequence>
<gene>
    <name evidence="2" type="ORF">FSARC_12392</name>
</gene>
<reference evidence="2" key="2">
    <citation type="submission" date="2020-05" db="EMBL/GenBank/DDBJ databases">
        <authorList>
            <person name="Kim H.-S."/>
            <person name="Proctor R.H."/>
            <person name="Brown D.W."/>
        </authorList>
    </citation>
    <scope>NUCLEOTIDE SEQUENCE</scope>
    <source>
        <strain evidence="2">NRRL 20472</strain>
    </source>
</reference>
<keyword evidence="3" id="KW-1185">Reference proteome</keyword>
<dbReference type="AlphaFoldDB" id="A0A8H4T8T9"/>
<comment type="caution">
    <text evidence="2">The sequence shown here is derived from an EMBL/GenBank/DDBJ whole genome shotgun (WGS) entry which is preliminary data.</text>
</comment>
<organism evidence="2 3">
    <name type="scientific">Fusarium sarcochroum</name>
    <dbReference type="NCBI Taxonomy" id="1208366"/>
    <lineage>
        <taxon>Eukaryota</taxon>
        <taxon>Fungi</taxon>
        <taxon>Dikarya</taxon>
        <taxon>Ascomycota</taxon>
        <taxon>Pezizomycotina</taxon>
        <taxon>Sordariomycetes</taxon>
        <taxon>Hypocreomycetidae</taxon>
        <taxon>Hypocreales</taxon>
        <taxon>Nectriaceae</taxon>
        <taxon>Fusarium</taxon>
        <taxon>Fusarium lateritium species complex</taxon>
    </lineage>
</organism>
<evidence type="ECO:0008006" key="4">
    <source>
        <dbReference type="Google" id="ProtNLM"/>
    </source>
</evidence>
<name>A0A8H4T8T9_9HYPO</name>
<dbReference type="Proteomes" id="UP000622797">
    <property type="component" value="Unassembled WGS sequence"/>
</dbReference>
<protein>
    <recommendedName>
        <fullName evidence="4">Fungal-specific transcription factor domain-containing protein</fullName>
    </recommendedName>
</protein>
<reference evidence="2" key="1">
    <citation type="journal article" date="2020" name="BMC Genomics">
        <title>Correction to: Identification and distribution of gene clusters required for synthesis of sphingolipid metabolism inhibitors in diverse species of the filamentous fungus Fusarium.</title>
        <authorList>
            <person name="Kim H.S."/>
            <person name="Lohmar J.M."/>
            <person name="Busman M."/>
            <person name="Brown D.W."/>
            <person name="Naumann T.A."/>
            <person name="Divon H.H."/>
            <person name="Lysoe E."/>
            <person name="Uhlig S."/>
            <person name="Proctor R.H."/>
        </authorList>
    </citation>
    <scope>NUCLEOTIDE SEQUENCE</scope>
    <source>
        <strain evidence="2">NRRL 20472</strain>
    </source>
</reference>
<proteinExistence type="predicted"/>
<dbReference type="PANTHER" id="PTHR37540">
    <property type="entry name" value="TRANSCRIPTION FACTOR (ACR-2), PUTATIVE-RELATED-RELATED"/>
    <property type="match status" value="1"/>
</dbReference>
<dbReference type="PANTHER" id="PTHR37540:SF5">
    <property type="entry name" value="TRANSCRIPTION FACTOR DOMAIN-CONTAINING PROTEIN"/>
    <property type="match status" value="1"/>
</dbReference>
<feature type="compositionally biased region" description="Basic residues" evidence="1">
    <location>
        <begin position="29"/>
        <end position="45"/>
    </location>
</feature>
<evidence type="ECO:0000313" key="3">
    <source>
        <dbReference type="Proteomes" id="UP000622797"/>
    </source>
</evidence>